<dbReference type="AlphaFoldDB" id="R7PWM4"/>
<name>R7PWM4_METSM</name>
<organism evidence="1">
    <name type="scientific">Methanobrevibacter smithii CAG:186</name>
    <dbReference type="NCBI Taxonomy" id="1263088"/>
    <lineage>
        <taxon>Archaea</taxon>
        <taxon>Methanobacteriati</taxon>
        <taxon>Methanobacteriota</taxon>
        <taxon>Methanomada group</taxon>
        <taxon>Methanobacteria</taxon>
        <taxon>Methanobacteriales</taxon>
        <taxon>Methanobacteriaceae</taxon>
        <taxon>Methanobrevibacter</taxon>
    </lineage>
</organism>
<proteinExistence type="predicted"/>
<comment type="caution">
    <text evidence="1">The sequence shown here is derived from an EMBL/GenBank/DDBJ whole genome shotgun (WGS) entry which is preliminary data.</text>
</comment>
<sequence>MIFKVSNGNLSPASYLLISPLLLITLAKSTVIIPFSLKFNLSTLPVTFKNNQLFNPFLGADVAFSAVLPHQLLSIANFALLPTVENTSPNDEDFSLLPKKIEFVAVSTHFFITKATLPDCAKLSINTEDEIVIG</sequence>
<dbReference type="Proteomes" id="UP000018189">
    <property type="component" value="Unassembled WGS sequence"/>
</dbReference>
<accession>R7PWM4</accession>
<gene>
    <name evidence="1" type="ORF">BN522_01000</name>
</gene>
<dbReference type="EMBL" id="CBKP010000032">
    <property type="protein sequence ID" value="CDF29126.1"/>
    <property type="molecule type" value="Genomic_DNA"/>
</dbReference>
<evidence type="ECO:0000313" key="1">
    <source>
        <dbReference type="EMBL" id="CDF29126.1"/>
    </source>
</evidence>
<reference evidence="1" key="1">
    <citation type="submission" date="2012-11" db="EMBL/GenBank/DDBJ databases">
        <title>Dependencies among metagenomic species, viruses, plasmids and units of genetic variation.</title>
        <authorList>
            <person name="Nielsen H.B."/>
            <person name="Almeida M."/>
            <person name="Juncker A.S."/>
            <person name="Rasmussen S."/>
            <person name="Li J."/>
            <person name="Sunagawa S."/>
            <person name="Plichta D."/>
            <person name="Gautier L."/>
            <person name="Le Chatelier E."/>
            <person name="Peletier E."/>
            <person name="Bonde I."/>
            <person name="Nielsen T."/>
            <person name="Manichanh C."/>
            <person name="Arumugam M."/>
            <person name="Batto J."/>
            <person name="Santos M.B.Q.D."/>
            <person name="Blom N."/>
            <person name="Borruel N."/>
            <person name="Burgdorf K.S."/>
            <person name="Boumezbeur F."/>
            <person name="Casellas F."/>
            <person name="Dore J."/>
            <person name="Guarner F."/>
            <person name="Hansen T."/>
            <person name="Hildebrand F."/>
            <person name="Kaas R.S."/>
            <person name="Kennedy S."/>
            <person name="Kristiansen K."/>
            <person name="Kultima J.R."/>
            <person name="Leonard P."/>
            <person name="Levenez F."/>
            <person name="Lund O."/>
            <person name="Moumen B."/>
            <person name="Le Paslier D."/>
            <person name="Pons N."/>
            <person name="Pedersen O."/>
            <person name="Prifti E."/>
            <person name="Qin J."/>
            <person name="Raes J."/>
            <person name="Tap J."/>
            <person name="Tims S."/>
            <person name="Ussery D.W."/>
            <person name="Yamada T."/>
            <person name="MetaHit consortium"/>
            <person name="Renault P."/>
            <person name="Sicheritz-Ponten T."/>
            <person name="Bork P."/>
            <person name="Wang J."/>
            <person name="Brunak S."/>
            <person name="Ehrlich S.D."/>
        </authorList>
    </citation>
    <scope>NUCLEOTIDE SEQUENCE [LARGE SCALE GENOMIC DNA]</scope>
</reference>
<protein>
    <submittedName>
        <fullName evidence="1">Uncharacterized protein</fullName>
    </submittedName>
</protein>